<evidence type="ECO:0000256" key="3">
    <source>
        <dbReference type="ARBA" id="ARBA00023175"/>
    </source>
</evidence>
<evidence type="ECO:0000256" key="2">
    <source>
        <dbReference type="ARBA" id="ARBA00023054"/>
    </source>
</evidence>
<evidence type="ECO:0000313" key="6">
    <source>
        <dbReference type="EMBL" id="CAD2093932.1"/>
    </source>
</evidence>
<evidence type="ECO:0000313" key="7">
    <source>
        <dbReference type="Proteomes" id="UP000515308"/>
    </source>
</evidence>
<dbReference type="Pfam" id="PF10211">
    <property type="entry name" value="Ax_dynein_light"/>
    <property type="match status" value="1"/>
</dbReference>
<protein>
    <submittedName>
        <fullName evidence="6">Dynein light chain, putative</fullName>
    </submittedName>
</protein>
<dbReference type="EMBL" id="LR865372">
    <property type="protein sequence ID" value="CAD2093932.1"/>
    <property type="molecule type" value="Genomic_DNA"/>
</dbReference>
<evidence type="ECO:0000256" key="5">
    <source>
        <dbReference type="SAM" id="Coils"/>
    </source>
</evidence>
<sequence>MSRQINNIMMISTNCYRNYAIVKYGNNFNLSKELRSYMLKTMKEYKDYFEKEFIKNCNLENNINLMENLEIKEDNDYNEDIFLKNQKNFHLYDFFNLSLLFPIKILNQNEKTIIQLIAEDNTSNDLNMIQTILKNIEQTEMDKLRFFHIENIIYELIDELIRQITVDCPKRGFSLIVINNEIKKNIDHYKRLIEIIEHNNNMNTEKFNELERNYSFMIEQLSVEENSLKEKLADVQNELELLRNTNKKKTQENRNKMEIQYDLLKHNESLLEKIKDIYDKQGEI</sequence>
<dbReference type="GO" id="GO:0030286">
    <property type="term" value="C:dynein complex"/>
    <property type="evidence" value="ECO:0007669"/>
    <property type="project" value="UniProtKB-KW"/>
</dbReference>
<proteinExistence type="inferred from homology"/>
<keyword evidence="3" id="KW-0505">Motor protein</keyword>
<organism evidence="6 7">
    <name type="scientific">Plasmodium vinckei lentum</name>
    <dbReference type="NCBI Taxonomy" id="138297"/>
    <lineage>
        <taxon>Eukaryota</taxon>
        <taxon>Sar</taxon>
        <taxon>Alveolata</taxon>
        <taxon>Apicomplexa</taxon>
        <taxon>Aconoidasida</taxon>
        <taxon>Haemosporida</taxon>
        <taxon>Plasmodiidae</taxon>
        <taxon>Plasmodium</taxon>
        <taxon>Plasmodium (Vinckeia)</taxon>
    </lineage>
</organism>
<dbReference type="GO" id="GO:0045504">
    <property type="term" value="F:dynein heavy chain binding"/>
    <property type="evidence" value="ECO:0007669"/>
    <property type="project" value="TreeGrafter"/>
</dbReference>
<dbReference type="VEuPathDB" id="PlasmoDB:PVLDE_1004540"/>
<name>A0A6V7SA11_PLAVN</name>
<gene>
    <name evidence="6" type="ORF">PVLDE_1004540</name>
</gene>
<evidence type="ECO:0000256" key="4">
    <source>
        <dbReference type="ARBA" id="ARBA00038114"/>
    </source>
</evidence>
<accession>A0A6V7SA11</accession>
<dbReference type="GO" id="GO:0005930">
    <property type="term" value="C:axoneme"/>
    <property type="evidence" value="ECO:0007669"/>
    <property type="project" value="TreeGrafter"/>
</dbReference>
<dbReference type="Proteomes" id="UP000515308">
    <property type="component" value="Chromosome PVLDE_10"/>
</dbReference>
<feature type="coiled-coil region" evidence="5">
    <location>
        <begin position="179"/>
        <end position="267"/>
    </location>
</feature>
<dbReference type="PANTHER" id="PTHR13183">
    <property type="entry name" value="AXONEMAL INNER ARM DYNEIN LIGHT CHAIN 28"/>
    <property type="match status" value="1"/>
</dbReference>
<dbReference type="AlphaFoldDB" id="A0A6V7SA11"/>
<keyword evidence="1" id="KW-0243">Dynein</keyword>
<keyword evidence="2 5" id="KW-0175">Coiled coil</keyword>
<dbReference type="PANTHER" id="PTHR13183:SF0">
    <property type="entry name" value="AXONEMAL DYNEIN LIGHT INTERMEDIATE POLYPEPTIDE 1"/>
    <property type="match status" value="1"/>
</dbReference>
<dbReference type="InterPro" id="IPR019347">
    <property type="entry name" value="Axonemal_dynein_light_chain"/>
</dbReference>
<comment type="similarity">
    <text evidence="4">Belongs to the inner dynein arm light chain family.</text>
</comment>
<reference evidence="6 7" key="1">
    <citation type="submission" date="2020-08" db="EMBL/GenBank/DDBJ databases">
        <authorList>
            <person name="Ramaprasad A."/>
        </authorList>
    </citation>
    <scope>NUCLEOTIDE SEQUENCE [LARGE SCALE GENOMIC DNA]</scope>
</reference>
<evidence type="ECO:0000256" key="1">
    <source>
        <dbReference type="ARBA" id="ARBA00023017"/>
    </source>
</evidence>